<keyword evidence="7" id="KW-0288">FMN</keyword>
<dbReference type="Gene3D" id="3.40.50.80">
    <property type="entry name" value="Nucleotide-binding domain of ferredoxin-NADP reductase (FNR) module"/>
    <property type="match status" value="1"/>
</dbReference>
<dbReference type="Pfam" id="PF00175">
    <property type="entry name" value="NAD_binding_1"/>
    <property type="match status" value="1"/>
</dbReference>
<feature type="domain" description="Flavodoxin-like" evidence="13">
    <location>
        <begin position="517"/>
        <end position="666"/>
    </location>
</feature>
<dbReference type="InterPro" id="IPR017938">
    <property type="entry name" value="Riboflavin_synthase-like_b-brl"/>
</dbReference>
<evidence type="ECO:0000256" key="9">
    <source>
        <dbReference type="ARBA" id="ARBA00022827"/>
    </source>
</evidence>
<dbReference type="Proteomes" id="UP000248423">
    <property type="component" value="Unassembled WGS sequence"/>
</dbReference>
<dbReference type="InterPro" id="IPR044940">
    <property type="entry name" value="NOS_dom_2"/>
</dbReference>
<evidence type="ECO:0000256" key="3">
    <source>
        <dbReference type="ARBA" id="ARBA00006267"/>
    </source>
</evidence>
<dbReference type="Gene3D" id="3.90.340.10">
    <property type="entry name" value="Nitric Oxide Synthase, Chain A, domain 1"/>
    <property type="match status" value="1"/>
</dbReference>
<dbReference type="Gene3D" id="3.90.1230.10">
    <property type="entry name" value="Nitric Oxide Synthase, Chain A, domain 3"/>
    <property type="match status" value="1"/>
</dbReference>
<dbReference type="PROSITE" id="PS51384">
    <property type="entry name" value="FAD_FR"/>
    <property type="match status" value="1"/>
</dbReference>
<comment type="similarity">
    <text evidence="3">Belongs to the NOS family.</text>
</comment>
<dbReference type="PANTHER" id="PTHR43410:SF1">
    <property type="entry name" value="NITRIC OXIDE SYNTHASE"/>
    <property type="match status" value="1"/>
</dbReference>
<dbReference type="SUPFAM" id="SSF63380">
    <property type="entry name" value="Riboflavin synthase domain-like"/>
    <property type="match status" value="1"/>
</dbReference>
<dbReference type="GO" id="GO:0005516">
    <property type="term" value="F:calmodulin binding"/>
    <property type="evidence" value="ECO:0007669"/>
    <property type="project" value="UniProtKB-KW"/>
</dbReference>
<keyword evidence="5" id="KW-0349">Heme</keyword>
<dbReference type="PROSITE" id="PS50902">
    <property type="entry name" value="FLAVODOXIN_LIKE"/>
    <property type="match status" value="1"/>
</dbReference>
<dbReference type="InterPro" id="IPR008254">
    <property type="entry name" value="Flavodoxin/NO_synth"/>
</dbReference>
<dbReference type="PANTHER" id="PTHR43410">
    <property type="entry name" value="NITRIC OXIDE SYNTHASE OXYGENASE"/>
    <property type="match status" value="1"/>
</dbReference>
<dbReference type="InterPro" id="IPR050607">
    <property type="entry name" value="NOS"/>
</dbReference>
<organism evidence="15 16">
    <name type="scientific">Aspergillus sclerotiicarbonarius (strain CBS 121057 / IBT 28362)</name>
    <dbReference type="NCBI Taxonomy" id="1448318"/>
    <lineage>
        <taxon>Eukaryota</taxon>
        <taxon>Fungi</taxon>
        <taxon>Dikarya</taxon>
        <taxon>Ascomycota</taxon>
        <taxon>Pezizomycotina</taxon>
        <taxon>Eurotiomycetes</taxon>
        <taxon>Eurotiomycetidae</taxon>
        <taxon>Eurotiales</taxon>
        <taxon>Aspergillaceae</taxon>
        <taxon>Aspergillus</taxon>
        <taxon>Aspergillus subgen. Circumdati</taxon>
    </lineage>
</organism>
<evidence type="ECO:0000313" key="15">
    <source>
        <dbReference type="EMBL" id="PYI05151.1"/>
    </source>
</evidence>
<dbReference type="GO" id="GO:0006809">
    <property type="term" value="P:nitric oxide biosynthetic process"/>
    <property type="evidence" value="ECO:0007669"/>
    <property type="project" value="InterPro"/>
</dbReference>
<keyword evidence="6" id="KW-0285">Flavoprotein</keyword>
<evidence type="ECO:0000256" key="4">
    <source>
        <dbReference type="ARBA" id="ARBA00012989"/>
    </source>
</evidence>
<dbReference type="InterPro" id="IPR036119">
    <property type="entry name" value="NOS_N_sf"/>
</dbReference>
<evidence type="ECO:0000256" key="1">
    <source>
        <dbReference type="ARBA" id="ARBA00001917"/>
    </source>
</evidence>
<evidence type="ECO:0000256" key="8">
    <source>
        <dbReference type="ARBA" id="ARBA00022723"/>
    </source>
</evidence>
<evidence type="ECO:0000256" key="6">
    <source>
        <dbReference type="ARBA" id="ARBA00022630"/>
    </source>
</evidence>
<dbReference type="SUPFAM" id="SSF52343">
    <property type="entry name" value="Ferredoxin reductase-like, C-terminal NADP-linked domain"/>
    <property type="match status" value="1"/>
</dbReference>
<dbReference type="SUPFAM" id="SSF52218">
    <property type="entry name" value="Flavoproteins"/>
    <property type="match status" value="1"/>
</dbReference>
<name>A0A319E590_ASPSB</name>
<feature type="domain" description="FAD-binding FR-type" evidence="14">
    <location>
        <begin position="692"/>
        <end position="890"/>
    </location>
</feature>
<dbReference type="EMBL" id="KZ826361">
    <property type="protein sequence ID" value="PYI05151.1"/>
    <property type="molecule type" value="Genomic_DNA"/>
</dbReference>
<dbReference type="GO" id="GO:0046872">
    <property type="term" value="F:metal ion binding"/>
    <property type="evidence" value="ECO:0007669"/>
    <property type="project" value="UniProtKB-KW"/>
</dbReference>
<evidence type="ECO:0000256" key="7">
    <source>
        <dbReference type="ARBA" id="ARBA00022643"/>
    </source>
</evidence>
<dbReference type="VEuPathDB" id="FungiDB:BO78DRAFT_430844"/>
<dbReference type="InterPro" id="IPR004030">
    <property type="entry name" value="NOS_N"/>
</dbReference>
<comment type="cofactor">
    <cofactor evidence="1">
        <name>FMN</name>
        <dbReference type="ChEBI" id="CHEBI:58210"/>
    </cofactor>
</comment>
<keyword evidence="12" id="KW-0408">Iron</keyword>
<dbReference type="PRINTS" id="PR00371">
    <property type="entry name" value="FPNCR"/>
</dbReference>
<dbReference type="InterPro" id="IPR044944">
    <property type="entry name" value="NOS_dom_3"/>
</dbReference>
<dbReference type="InterPro" id="IPR017927">
    <property type="entry name" value="FAD-bd_FR_type"/>
</dbReference>
<dbReference type="Pfam" id="PF02898">
    <property type="entry name" value="NO_synthase"/>
    <property type="match status" value="1"/>
</dbReference>
<dbReference type="InterPro" id="IPR001709">
    <property type="entry name" value="Flavoprot_Pyr_Nucl_cyt_Rdtase"/>
</dbReference>
<evidence type="ECO:0000259" key="13">
    <source>
        <dbReference type="PROSITE" id="PS50902"/>
    </source>
</evidence>
<evidence type="ECO:0000256" key="10">
    <source>
        <dbReference type="ARBA" id="ARBA00022860"/>
    </source>
</evidence>
<evidence type="ECO:0000256" key="2">
    <source>
        <dbReference type="ARBA" id="ARBA00001974"/>
    </source>
</evidence>
<dbReference type="STRING" id="1448318.A0A319E590"/>
<dbReference type="Gene3D" id="3.40.50.360">
    <property type="match status" value="1"/>
</dbReference>
<dbReference type="Pfam" id="PF00258">
    <property type="entry name" value="Flavodoxin_1"/>
    <property type="match status" value="1"/>
</dbReference>
<dbReference type="AlphaFoldDB" id="A0A319E590"/>
<evidence type="ECO:0000256" key="11">
    <source>
        <dbReference type="ARBA" id="ARBA00023002"/>
    </source>
</evidence>
<keyword evidence="9" id="KW-0274">FAD</keyword>
<proteinExistence type="inferred from homology"/>
<protein>
    <recommendedName>
        <fullName evidence="4">nitric-oxide synthase (NADPH)</fullName>
        <ecNumber evidence="4">1.14.13.39</ecNumber>
    </recommendedName>
</protein>
<keyword evidence="16" id="KW-1185">Reference proteome</keyword>
<dbReference type="InterPro" id="IPR044943">
    <property type="entry name" value="NOS_dom_1"/>
</dbReference>
<dbReference type="InterPro" id="IPR039261">
    <property type="entry name" value="FNR_nucleotide-bd"/>
</dbReference>
<dbReference type="OrthoDB" id="1856718at2759"/>
<keyword evidence="11" id="KW-0560">Oxidoreductase</keyword>
<dbReference type="InterPro" id="IPR029039">
    <property type="entry name" value="Flavoprotein-like_sf"/>
</dbReference>
<evidence type="ECO:0000313" key="16">
    <source>
        <dbReference type="Proteomes" id="UP000248423"/>
    </source>
</evidence>
<evidence type="ECO:0000256" key="12">
    <source>
        <dbReference type="ARBA" id="ARBA00023004"/>
    </source>
</evidence>
<dbReference type="InterPro" id="IPR001433">
    <property type="entry name" value="OxRdtase_FAD/NAD-bd"/>
</dbReference>
<dbReference type="Gene3D" id="3.90.440.10">
    <property type="entry name" value="Nitric Oxide Synthase,Heme Domain,Chain A domain 2"/>
    <property type="match status" value="1"/>
</dbReference>
<gene>
    <name evidence="15" type="ORF">BO78DRAFT_430844</name>
</gene>
<dbReference type="EC" id="1.14.13.39" evidence="4"/>
<dbReference type="SUPFAM" id="SSF56512">
    <property type="entry name" value="Nitric oxide (NO) synthase oxygenase domain"/>
    <property type="match status" value="1"/>
</dbReference>
<comment type="cofactor">
    <cofactor evidence="2">
        <name>FAD</name>
        <dbReference type="ChEBI" id="CHEBI:57692"/>
    </cofactor>
</comment>
<evidence type="ECO:0000259" key="14">
    <source>
        <dbReference type="PROSITE" id="PS51384"/>
    </source>
</evidence>
<keyword evidence="8" id="KW-0479">Metal-binding</keyword>
<reference evidence="15 16" key="1">
    <citation type="submission" date="2018-02" db="EMBL/GenBank/DDBJ databases">
        <title>The genomes of Aspergillus section Nigri reveals drivers in fungal speciation.</title>
        <authorList>
            <consortium name="DOE Joint Genome Institute"/>
            <person name="Vesth T.C."/>
            <person name="Nybo J."/>
            <person name="Theobald S."/>
            <person name="Brandl J."/>
            <person name="Frisvad J.C."/>
            <person name="Nielsen K.F."/>
            <person name="Lyhne E.K."/>
            <person name="Kogle M.E."/>
            <person name="Kuo A."/>
            <person name="Riley R."/>
            <person name="Clum A."/>
            <person name="Nolan M."/>
            <person name="Lipzen A."/>
            <person name="Salamov A."/>
            <person name="Henrissat B."/>
            <person name="Wiebenga A."/>
            <person name="De vries R.P."/>
            <person name="Grigoriev I.V."/>
            <person name="Mortensen U.H."/>
            <person name="Andersen M.R."/>
            <person name="Baker S.E."/>
        </authorList>
    </citation>
    <scope>NUCLEOTIDE SEQUENCE [LARGE SCALE GENOMIC DNA]</scope>
    <source>
        <strain evidence="15 16">CBS 121057</strain>
    </source>
</reference>
<evidence type="ECO:0000256" key="5">
    <source>
        <dbReference type="ARBA" id="ARBA00022617"/>
    </source>
</evidence>
<keyword evidence="10" id="KW-0112">Calmodulin-binding</keyword>
<dbReference type="GO" id="GO:0010181">
    <property type="term" value="F:FMN binding"/>
    <property type="evidence" value="ECO:0007669"/>
    <property type="project" value="InterPro"/>
</dbReference>
<dbReference type="GO" id="GO:0004517">
    <property type="term" value="F:nitric-oxide synthase activity"/>
    <property type="evidence" value="ECO:0007669"/>
    <property type="project" value="UniProtKB-EC"/>
</dbReference>
<accession>A0A319E590</accession>
<sequence length="1036" mass="115324">MPSHNISPNAESVPSSRCPLAEYEKILERNPILAPTGCTDKFCQAGRLVHTDEPKVGDNRPLDIVQNEASAFLWQLLQDGIYTEDRYTERLAQVMTDIARSAKDKIVWNQGIKRVGKTSTWTQTPEELLYGLRLAWRNSRKCIMRSRYQELELCDLRHVQTSVGMATALLEEITKSFNDGQIRPTVFVFPPKSVDGDGPLFWNKQVLNFAAYQLDDGAVLGDPSNIQLTKDIIDLGWTPPSPKTRWDLLPIVAMAENDAPAMVELPDHLCRLIDIEHPDYPGLGKLNLKWYQFPALSRLGFDIGGVQYTAAPFLGWYMDAEIGVRNLADSFRYDSLPDVAKAIGFDIDAYRKKQEYSEVRAMEDLPDYEQLRWLSRAQAELNYAVRCSFLKRGVTCVGTLAASSDWCQYDDDHAAKNGYRLNSDPYWLSPPQGSIVPVWHRGGAPHYQPKPMICRNRYDPVKCWQRRKSATEADPVRLVRKEGRWVTEILSAFATDWSESHGNAATERVPEAISTTVRICYCSKGTTARVLADKLHRSVTKKFAKTFRVTFTSLNALDLHKVDPSDVILVVASTTGSGAFPSNGEEFATSRGHLLQTLTADFSQLRVSVFGVGDSAYPNFNAAAIGVYNFFTELGVMCTAGGLIKADVASEALPLRLFNRWLDAVESSLTGGVGELRENPEEGFMAQAVMLRQFDSATLLSKSSPTAGEDEGLIIMALDGVEYTEMKHLRLLPTNSSSQVARAMAALGIEDAQKVVPFSDPKLQQCTYQDFFACFVDLEDRFKTQSWTTQLSTHDETAIETLERFAAVANPSQLSEALRLSICLDLPLLRPRAFSVASSSGYVGERKVELLIKPHRQGRFSEIYLATLRPGDQVRYSLVPTAPAAGLPIVQKPVIAITTGSGFAPVRSLLQHRMHIAQTSEAQSLKPYPFASSPISLFAGFRLVDGDMIGSITSLAEKHHVLDMSCLVPSNKEKRRVQDFLWEKREEIRAKLVEGEGYVYVCGSAMMTEGVREKLGEIVGGDPKESLGGRYVEEVF</sequence>